<keyword evidence="3" id="KW-0863">Zinc-finger</keyword>
<dbReference type="InterPro" id="IPR011333">
    <property type="entry name" value="SKP1/BTB/POZ_sf"/>
</dbReference>
<dbReference type="InterPro" id="IPR000197">
    <property type="entry name" value="Znf_TAZ"/>
</dbReference>
<name>A0A1D6HC91_MAIZE</name>
<reference evidence="6" key="1">
    <citation type="submission" date="2015-12" db="EMBL/GenBank/DDBJ databases">
        <title>Update maize B73 reference genome by single molecule sequencing technologies.</title>
        <authorList>
            <consortium name="Maize Genome Sequencing Project"/>
            <person name="Ware D."/>
        </authorList>
    </citation>
    <scope>NUCLEOTIDE SEQUENCE</scope>
    <source>
        <tissue evidence="6">Seedling</tissue>
    </source>
</reference>
<evidence type="ECO:0000256" key="5">
    <source>
        <dbReference type="ARBA" id="ARBA00022833"/>
    </source>
</evidence>
<dbReference type="InterPro" id="IPR000210">
    <property type="entry name" value="BTB/POZ_dom"/>
</dbReference>
<dbReference type="GO" id="GO:0008270">
    <property type="term" value="F:zinc ion binding"/>
    <property type="evidence" value="ECO:0007669"/>
    <property type="project" value="UniProtKB-KW"/>
</dbReference>
<evidence type="ECO:0000256" key="4">
    <source>
        <dbReference type="ARBA" id="ARBA00022786"/>
    </source>
</evidence>
<dbReference type="SMART" id="SM00225">
    <property type="entry name" value="BTB"/>
    <property type="match status" value="1"/>
</dbReference>
<evidence type="ECO:0000256" key="2">
    <source>
        <dbReference type="ARBA" id="ARBA00022723"/>
    </source>
</evidence>
<dbReference type="eggNOG" id="KOG1778">
    <property type="taxonomic scope" value="Eukaryota"/>
</dbReference>
<keyword evidence="5" id="KW-0862">Zinc</keyword>
<dbReference type="GO" id="GO:0006355">
    <property type="term" value="P:regulation of DNA-templated transcription"/>
    <property type="evidence" value="ECO:0007669"/>
    <property type="project" value="UniProtKB-ARBA"/>
</dbReference>
<dbReference type="InParanoid" id="A0A1D6HC91"/>
<accession>A0A1D6HC91</accession>
<evidence type="ECO:0000256" key="3">
    <source>
        <dbReference type="ARBA" id="ARBA00022771"/>
    </source>
</evidence>
<keyword evidence="4" id="KW-0833">Ubl conjugation pathway</keyword>
<dbReference type="InterPro" id="IPR035898">
    <property type="entry name" value="TAZ_dom_sf"/>
</dbReference>
<organism evidence="6">
    <name type="scientific">Zea mays</name>
    <name type="common">Maize</name>
    <dbReference type="NCBI Taxonomy" id="4577"/>
    <lineage>
        <taxon>Eukaryota</taxon>
        <taxon>Viridiplantae</taxon>
        <taxon>Streptophyta</taxon>
        <taxon>Embryophyta</taxon>
        <taxon>Tracheophyta</taxon>
        <taxon>Spermatophyta</taxon>
        <taxon>Magnoliopsida</taxon>
        <taxon>Liliopsida</taxon>
        <taxon>Poales</taxon>
        <taxon>Poaceae</taxon>
        <taxon>PACMAD clade</taxon>
        <taxon>Panicoideae</taxon>
        <taxon>Andropogonodae</taxon>
        <taxon>Andropogoneae</taxon>
        <taxon>Tripsacinae</taxon>
        <taxon>Zea</taxon>
    </lineage>
</organism>
<dbReference type="GO" id="GO:0005516">
    <property type="term" value="F:calmodulin binding"/>
    <property type="evidence" value="ECO:0007669"/>
    <property type="project" value="UniProtKB-ARBA"/>
</dbReference>
<dbReference type="FunFam" id="1.25.40.420:FF:000012">
    <property type="entry name" value="BTB/POZ and TAZ domain-containing protein 2"/>
    <property type="match status" value="1"/>
</dbReference>
<dbReference type="AlphaFoldDB" id="A0A1D6HC91"/>
<dbReference type="Gene3D" id="1.20.1020.10">
    <property type="entry name" value="TAZ domain"/>
    <property type="match status" value="1"/>
</dbReference>
<dbReference type="PANTHER" id="PTHR46287:SF5">
    <property type="entry name" value="OS02G0596700 PROTEIN"/>
    <property type="match status" value="1"/>
</dbReference>
<dbReference type="PANTHER" id="PTHR46287">
    <property type="entry name" value="BTB/POZ AND TAZ DOMAIN-CONTAINING PROTEIN 3-RELATED"/>
    <property type="match status" value="1"/>
</dbReference>
<dbReference type="GO" id="GO:0009751">
    <property type="term" value="P:response to salicylic acid"/>
    <property type="evidence" value="ECO:0007669"/>
    <property type="project" value="UniProtKB-ARBA"/>
</dbReference>
<dbReference type="Gene3D" id="3.30.710.10">
    <property type="entry name" value="Potassium Channel Kv1.1, Chain A"/>
    <property type="match status" value="1"/>
</dbReference>
<dbReference type="OMA" id="PCEDGVR"/>
<comment type="pathway">
    <text evidence="1">Protein modification; protein ubiquitination.</text>
</comment>
<dbReference type="SMART" id="SM00551">
    <property type="entry name" value="ZnF_TAZ"/>
    <property type="match status" value="1"/>
</dbReference>
<dbReference type="SUPFAM" id="SSF57933">
    <property type="entry name" value="TAZ domain"/>
    <property type="match status" value="1"/>
</dbReference>
<sequence>MVFCADFAALRPSPADVRVVTSDGSAIRAHCSVLVSERGFPVPFRVSIDADRSPDADKAAASPVLERMIEGTRRGWDAGCTVHVLGAPADAVAAFLRFLYSSPRAEDAVGAHGAALLALAHAYRVPWLKRRAEAAVAARLTAERAVDALKLAALCDAPRLYLACARLAGKDLDAVERSEGWRFAGRHDAALQLNLLQLVHDAHQRKERWERERASQHVYGQLSDAMAFLDRIFAGDGEGWSACASAASSREDGGVRRGLEQLMRHLAACGGRTRKPAACPRCRRALQLLRLHASVCDRAGGEPCNVPLCSNLKAKMQEEGVGKTWKLLVKKVTRARVMSALASSSSREVPEVVKKSWAKYSSSRASRIR</sequence>
<dbReference type="GO" id="GO:0042542">
    <property type="term" value="P:response to hydrogen peroxide"/>
    <property type="evidence" value="ECO:0007669"/>
    <property type="project" value="UniProtKB-ARBA"/>
</dbReference>
<protein>
    <submittedName>
        <fullName evidence="6">Protein binding protein</fullName>
    </submittedName>
</protein>
<evidence type="ECO:0000313" key="6">
    <source>
        <dbReference type="EMBL" id="AQK72317.1"/>
    </source>
</evidence>
<dbReference type="FunFam" id="1.20.1020.10:FF:000004">
    <property type="entry name" value="BTB/POZ and TAZ domain-containing protein 2"/>
    <property type="match status" value="1"/>
</dbReference>
<dbReference type="SMR" id="A0A1D6HC91"/>
<dbReference type="GO" id="GO:0009725">
    <property type="term" value="P:response to hormone"/>
    <property type="evidence" value="ECO:0007669"/>
    <property type="project" value="UniProtKB-ARBA"/>
</dbReference>
<evidence type="ECO:0000256" key="1">
    <source>
        <dbReference type="ARBA" id="ARBA00004906"/>
    </source>
</evidence>
<proteinExistence type="predicted"/>
<dbReference type="EMBL" id="CM000781">
    <property type="protein sequence ID" value="AQK72317.1"/>
    <property type="molecule type" value="Genomic_DNA"/>
</dbReference>
<gene>
    <name evidence="6" type="ORF">ZEAMMB73_Zm00001d017101</name>
</gene>
<dbReference type="PaxDb" id="4577-GRMZM2G121115_P01"/>
<dbReference type="InterPro" id="IPR044513">
    <property type="entry name" value="BT1/2/3/4/5"/>
</dbReference>
<dbReference type="ExpressionAtlas" id="A0A1D6HC91">
    <property type="expression patterns" value="baseline and differential"/>
</dbReference>
<keyword evidence="2" id="KW-0479">Metal-binding</keyword>
<dbReference type="STRING" id="4577.A0A1D6HC91"/>